<reference evidence="2 3" key="1">
    <citation type="submission" date="2019-05" db="EMBL/GenBank/DDBJ databases">
        <title>Another draft genome of Portunus trituberculatus and its Hox gene families provides insights of decapod evolution.</title>
        <authorList>
            <person name="Jeong J.-H."/>
            <person name="Song I."/>
            <person name="Kim S."/>
            <person name="Choi T."/>
            <person name="Kim D."/>
            <person name="Ryu S."/>
            <person name="Kim W."/>
        </authorList>
    </citation>
    <scope>NUCLEOTIDE SEQUENCE [LARGE SCALE GENOMIC DNA]</scope>
    <source>
        <tissue evidence="2">Muscle</tissue>
    </source>
</reference>
<name>A0A5B7EL28_PORTR</name>
<dbReference type="Proteomes" id="UP000324222">
    <property type="component" value="Unassembled WGS sequence"/>
</dbReference>
<evidence type="ECO:0000256" key="1">
    <source>
        <dbReference type="SAM" id="MobiDB-lite"/>
    </source>
</evidence>
<feature type="compositionally biased region" description="Polar residues" evidence="1">
    <location>
        <begin position="49"/>
        <end position="63"/>
    </location>
</feature>
<dbReference type="EMBL" id="VSRR010003159">
    <property type="protein sequence ID" value="MPC34922.1"/>
    <property type="molecule type" value="Genomic_DNA"/>
</dbReference>
<sequence length="168" mass="18248">MALLPRSHLDGDSRHREDCGKAAAGGRLVAADGRGGDGGAGSTQHFRDTSSPAFTSPGTSTPWIRTPRDPEKHAGLHYLHSYGWLGPGPWSSPDREWHMSDALRSCAGQVLLRMSHFSTINLSDVEELQLHIPWDCQAQPPHHSANASLRTSPVVYFAESGVAQSTDW</sequence>
<protein>
    <submittedName>
        <fullName evidence="2">Uncharacterized protein</fullName>
    </submittedName>
</protein>
<feature type="compositionally biased region" description="Low complexity" evidence="1">
    <location>
        <begin position="21"/>
        <end position="32"/>
    </location>
</feature>
<feature type="region of interest" description="Disordered" evidence="1">
    <location>
        <begin position="1"/>
        <end position="65"/>
    </location>
</feature>
<gene>
    <name evidence="2" type="ORF">E2C01_028325</name>
</gene>
<proteinExistence type="predicted"/>
<dbReference type="AlphaFoldDB" id="A0A5B7EL28"/>
<feature type="compositionally biased region" description="Basic and acidic residues" evidence="1">
    <location>
        <begin position="7"/>
        <end position="20"/>
    </location>
</feature>
<organism evidence="2 3">
    <name type="scientific">Portunus trituberculatus</name>
    <name type="common">Swimming crab</name>
    <name type="synonym">Neptunus trituberculatus</name>
    <dbReference type="NCBI Taxonomy" id="210409"/>
    <lineage>
        <taxon>Eukaryota</taxon>
        <taxon>Metazoa</taxon>
        <taxon>Ecdysozoa</taxon>
        <taxon>Arthropoda</taxon>
        <taxon>Crustacea</taxon>
        <taxon>Multicrustacea</taxon>
        <taxon>Malacostraca</taxon>
        <taxon>Eumalacostraca</taxon>
        <taxon>Eucarida</taxon>
        <taxon>Decapoda</taxon>
        <taxon>Pleocyemata</taxon>
        <taxon>Brachyura</taxon>
        <taxon>Eubrachyura</taxon>
        <taxon>Portunoidea</taxon>
        <taxon>Portunidae</taxon>
        <taxon>Portuninae</taxon>
        <taxon>Portunus</taxon>
    </lineage>
</organism>
<accession>A0A5B7EL28</accession>
<keyword evidence="3" id="KW-1185">Reference proteome</keyword>
<evidence type="ECO:0000313" key="3">
    <source>
        <dbReference type="Proteomes" id="UP000324222"/>
    </source>
</evidence>
<evidence type="ECO:0000313" key="2">
    <source>
        <dbReference type="EMBL" id="MPC34922.1"/>
    </source>
</evidence>
<comment type="caution">
    <text evidence="2">The sequence shown here is derived from an EMBL/GenBank/DDBJ whole genome shotgun (WGS) entry which is preliminary data.</text>
</comment>